<evidence type="ECO:0000256" key="1">
    <source>
        <dbReference type="SAM" id="Phobius"/>
    </source>
</evidence>
<feature type="transmembrane region" description="Helical" evidence="1">
    <location>
        <begin position="153"/>
        <end position="174"/>
    </location>
</feature>
<proteinExistence type="predicted"/>
<sequence>MSAFWLMHAKEWKESLRSYRLIWLPVVFLILGISQPLTMYYMEDLLQAAGGLPEGAVFSMPEPSAGEVIASVQGQFNQIGVLVLVLAFMGQLSGERKAQTDTMILARPVSWGSFAAAKGVHVMGMAAFCYGLGTGAAVYYTSVLYGTVPFHDAISAAGLFLLWLLLVSSLLLLFQVLFASGTAAGFVTIASALLLSLGSSFFAERLPFLPGRLSSVSSQLWMQQPVEGLLGTVLSGAGLSIGLFFCAVYLFHRRSPA</sequence>
<accession>A0A2P6MDC6</accession>
<dbReference type="AlphaFoldDB" id="A0A2P6MDC6"/>
<dbReference type="PANTHER" id="PTHR43471">
    <property type="entry name" value="ABC TRANSPORTER PERMEASE"/>
    <property type="match status" value="1"/>
</dbReference>
<gene>
    <name evidence="2" type="ORF">C6I21_15585</name>
</gene>
<dbReference type="Proteomes" id="UP000243650">
    <property type="component" value="Unassembled WGS sequence"/>
</dbReference>
<feature type="transmembrane region" description="Helical" evidence="1">
    <location>
        <begin position="228"/>
        <end position="251"/>
    </location>
</feature>
<feature type="transmembrane region" description="Helical" evidence="1">
    <location>
        <begin position="186"/>
        <end position="208"/>
    </location>
</feature>
<feature type="transmembrane region" description="Helical" evidence="1">
    <location>
        <begin position="115"/>
        <end position="141"/>
    </location>
</feature>
<comment type="caution">
    <text evidence="2">The sequence shown here is derived from an EMBL/GenBank/DDBJ whole genome shotgun (WGS) entry which is preliminary data.</text>
</comment>
<feature type="transmembrane region" description="Helical" evidence="1">
    <location>
        <begin position="21"/>
        <end position="42"/>
    </location>
</feature>
<evidence type="ECO:0000313" key="3">
    <source>
        <dbReference type="Proteomes" id="UP000243650"/>
    </source>
</evidence>
<keyword evidence="1" id="KW-0812">Transmembrane</keyword>
<feature type="transmembrane region" description="Helical" evidence="1">
    <location>
        <begin position="76"/>
        <end position="94"/>
    </location>
</feature>
<dbReference type="RefSeq" id="WP_105960409.1">
    <property type="nucleotide sequence ID" value="NZ_PVNS01000020.1"/>
</dbReference>
<organism evidence="2 3">
    <name type="scientific">Alkalicoccus urumqiensis</name>
    <name type="common">Bacillus urumqiensis</name>
    <dbReference type="NCBI Taxonomy" id="1548213"/>
    <lineage>
        <taxon>Bacteria</taxon>
        <taxon>Bacillati</taxon>
        <taxon>Bacillota</taxon>
        <taxon>Bacilli</taxon>
        <taxon>Bacillales</taxon>
        <taxon>Bacillaceae</taxon>
        <taxon>Alkalicoccus</taxon>
    </lineage>
</organism>
<keyword evidence="3" id="KW-1185">Reference proteome</keyword>
<keyword evidence="1" id="KW-1133">Transmembrane helix</keyword>
<evidence type="ECO:0000313" key="2">
    <source>
        <dbReference type="EMBL" id="PRO64291.1"/>
    </source>
</evidence>
<reference evidence="2 3" key="1">
    <citation type="submission" date="2018-03" db="EMBL/GenBank/DDBJ databases">
        <title>Bacillus urumqiensis sp. nov., a moderately haloalkaliphilic bacterium isolated from a salt lake.</title>
        <authorList>
            <person name="Zhao B."/>
            <person name="Liao Z."/>
        </authorList>
    </citation>
    <scope>NUCLEOTIDE SEQUENCE [LARGE SCALE GENOMIC DNA]</scope>
    <source>
        <strain evidence="2 3">BZ-SZ-XJ18</strain>
    </source>
</reference>
<dbReference type="EMBL" id="PVNS01000020">
    <property type="protein sequence ID" value="PRO64291.1"/>
    <property type="molecule type" value="Genomic_DNA"/>
</dbReference>
<keyword evidence="1" id="KW-0472">Membrane</keyword>
<dbReference type="OrthoDB" id="4187110at2"/>
<protein>
    <submittedName>
        <fullName evidence="2">ABC transporter permease</fullName>
    </submittedName>
</protein>
<name>A0A2P6MDC6_ALKUR</name>